<keyword evidence="2" id="KW-1003">Cell membrane</keyword>
<evidence type="ECO:0000256" key="4">
    <source>
        <dbReference type="ARBA" id="ARBA00022989"/>
    </source>
</evidence>
<evidence type="ECO:0000256" key="3">
    <source>
        <dbReference type="ARBA" id="ARBA00022692"/>
    </source>
</evidence>
<dbReference type="InterPro" id="IPR004633">
    <property type="entry name" value="NaPi_cotrn-rel/YqeW-like"/>
</dbReference>
<feature type="transmembrane region" description="Helical" evidence="6">
    <location>
        <begin position="296"/>
        <end position="316"/>
    </location>
</feature>
<evidence type="ECO:0000256" key="5">
    <source>
        <dbReference type="ARBA" id="ARBA00023136"/>
    </source>
</evidence>
<feature type="transmembrane region" description="Helical" evidence="6">
    <location>
        <begin position="219"/>
        <end position="246"/>
    </location>
</feature>
<feature type="transmembrane region" description="Helical" evidence="6">
    <location>
        <begin position="179"/>
        <end position="199"/>
    </location>
</feature>
<comment type="subcellular location">
    <subcellularLocation>
        <location evidence="1">Cell membrane</location>
        <topology evidence="1">Multi-pass membrane protein</topology>
    </subcellularLocation>
</comment>
<dbReference type="NCBIfam" id="TIGR00704">
    <property type="entry name" value="NaPi_cotrn_rel"/>
    <property type="match status" value="1"/>
</dbReference>
<evidence type="ECO:0000256" key="6">
    <source>
        <dbReference type="SAM" id="Phobius"/>
    </source>
</evidence>
<dbReference type="Proteomes" id="UP000620366">
    <property type="component" value="Unassembled WGS sequence"/>
</dbReference>
<feature type="transmembrane region" description="Helical" evidence="6">
    <location>
        <begin position="258"/>
        <end position="276"/>
    </location>
</feature>
<dbReference type="EMBL" id="JACRSP010000003">
    <property type="protein sequence ID" value="MBC8536795.1"/>
    <property type="molecule type" value="Genomic_DNA"/>
</dbReference>
<evidence type="ECO:0000256" key="1">
    <source>
        <dbReference type="ARBA" id="ARBA00004651"/>
    </source>
</evidence>
<evidence type="ECO:0000313" key="8">
    <source>
        <dbReference type="EMBL" id="MBC8536795.1"/>
    </source>
</evidence>
<dbReference type="NCBIfam" id="NF037997">
    <property type="entry name" value="Na_Pi_symport"/>
    <property type="match status" value="1"/>
</dbReference>
<keyword evidence="4 6" id="KW-1133">Transmembrane helix</keyword>
<dbReference type="InterPro" id="IPR038078">
    <property type="entry name" value="PhoU-like_sf"/>
</dbReference>
<accession>A0A926HVA9</accession>
<dbReference type="GO" id="GO:0005886">
    <property type="term" value="C:plasma membrane"/>
    <property type="evidence" value="ECO:0007669"/>
    <property type="project" value="UniProtKB-SubCell"/>
</dbReference>
<reference evidence="8" key="1">
    <citation type="submission" date="2020-08" db="EMBL/GenBank/DDBJ databases">
        <title>Genome public.</title>
        <authorList>
            <person name="Liu C."/>
            <person name="Sun Q."/>
        </authorList>
    </citation>
    <scope>NUCLEOTIDE SEQUENCE</scope>
    <source>
        <strain evidence="8">BX7</strain>
    </source>
</reference>
<dbReference type="SUPFAM" id="SSF109755">
    <property type="entry name" value="PhoU-like"/>
    <property type="match status" value="1"/>
</dbReference>
<dbReference type="Pfam" id="PF02690">
    <property type="entry name" value="Na_Pi_cotrans"/>
    <property type="match status" value="2"/>
</dbReference>
<evidence type="ECO:0000313" key="9">
    <source>
        <dbReference type="Proteomes" id="UP000620366"/>
    </source>
</evidence>
<dbReference type="GO" id="GO:0005436">
    <property type="term" value="F:sodium:phosphate symporter activity"/>
    <property type="evidence" value="ECO:0007669"/>
    <property type="project" value="InterPro"/>
</dbReference>
<organism evidence="8 9">
    <name type="scientific">Feifania hominis</name>
    <dbReference type="NCBI Taxonomy" id="2763660"/>
    <lineage>
        <taxon>Bacteria</taxon>
        <taxon>Bacillati</taxon>
        <taxon>Bacillota</taxon>
        <taxon>Clostridia</taxon>
        <taxon>Eubacteriales</taxon>
        <taxon>Feifaniaceae</taxon>
        <taxon>Feifania</taxon>
    </lineage>
</organism>
<dbReference type="InterPro" id="IPR026022">
    <property type="entry name" value="PhoU_dom"/>
</dbReference>
<feature type="transmembrane region" description="Helical" evidence="6">
    <location>
        <begin position="6"/>
        <end position="29"/>
    </location>
</feature>
<dbReference type="PANTHER" id="PTHR10010:SF46">
    <property type="entry name" value="SODIUM-DEPENDENT PHOSPHATE TRANSPORT PROTEIN 2B"/>
    <property type="match status" value="1"/>
</dbReference>
<sequence>MDAFVTYLPVLAGIALFLYGMKIMSGSLEKLAGAKLEKTLEKMTKNRLKGVALGAAVTAVIQSSSATTVMIVGFVNAGIMKLTQAIPAIMGANIGTTVTAQILRLGDVSGVGFLLTLIKPNNLAPILLIIGTMMVVFGSGKKTKDIGSLIAGLGMLFFGMSTMEQTLTPLRDLPQFQQAMAAVSNPLLGVALGAVLTAVLQSSSASIGILQALSATGAITFATAAPIILGTNIGTCIPVIMASIGANKNAKRAATVHLYFNVIGSIIFLIGIYAIQYTVGFSFWGDAMTRGSIADFHILFNVVNTIILLPFTNQLAKLAKRTVRDKKGERSREDENLLEDRFLATPGLALEQCRKVIVDMGETAFANFYRSCNLVQKFDNKEFKHLNDEENFLDKSESLLGNYLVRITSGNLNDHDSKTASEYLHAIGDFERIGDYSVNIAEVGEYNHENGITLSESAQRELETINNAVREILSMTVMAFENNDAALAAQVEPLEEVIDVMKETLKNKHVERLQAGICNVQSGISFIEVLTNLERISDHCSNIAVNVIKMVERSTKFDPHEHLRKVHEGVSGEYKEKFDEYTEKYLIPLEKIH</sequence>
<protein>
    <submittedName>
        <fullName evidence="8">Na/Pi symporter</fullName>
    </submittedName>
</protein>
<feature type="transmembrane region" description="Helical" evidence="6">
    <location>
        <begin position="123"/>
        <end position="140"/>
    </location>
</feature>
<dbReference type="AlphaFoldDB" id="A0A926HVA9"/>
<dbReference type="Pfam" id="PF01895">
    <property type="entry name" value="PhoU"/>
    <property type="match status" value="2"/>
</dbReference>
<gene>
    <name evidence="8" type="ORF">H8695_08860</name>
</gene>
<dbReference type="PANTHER" id="PTHR10010">
    <property type="entry name" value="SOLUTE CARRIER FAMILY 34 SODIUM PHOSPHATE , MEMBER 2-RELATED"/>
    <property type="match status" value="1"/>
</dbReference>
<feature type="domain" description="PhoU" evidence="7">
    <location>
        <begin position="466"/>
        <end position="544"/>
    </location>
</feature>
<evidence type="ECO:0000259" key="7">
    <source>
        <dbReference type="Pfam" id="PF01895"/>
    </source>
</evidence>
<comment type="caution">
    <text evidence="8">The sequence shown here is derived from an EMBL/GenBank/DDBJ whole genome shotgun (WGS) entry which is preliminary data.</text>
</comment>
<dbReference type="RefSeq" id="WP_249300701.1">
    <property type="nucleotide sequence ID" value="NZ_JACRSP010000003.1"/>
</dbReference>
<keyword evidence="9" id="KW-1185">Reference proteome</keyword>
<feature type="domain" description="PhoU" evidence="7">
    <location>
        <begin position="357"/>
        <end position="442"/>
    </location>
</feature>
<keyword evidence="3 6" id="KW-0812">Transmembrane</keyword>
<dbReference type="Gene3D" id="1.20.58.220">
    <property type="entry name" value="Phosphate transport system protein phou homolog 2, domain 2"/>
    <property type="match status" value="1"/>
</dbReference>
<evidence type="ECO:0000256" key="2">
    <source>
        <dbReference type="ARBA" id="ARBA00022475"/>
    </source>
</evidence>
<dbReference type="InterPro" id="IPR003841">
    <property type="entry name" value="Na/Pi_transpt"/>
</dbReference>
<keyword evidence="5 6" id="KW-0472">Membrane</keyword>
<proteinExistence type="predicted"/>
<feature type="transmembrane region" description="Helical" evidence="6">
    <location>
        <begin position="50"/>
        <end position="79"/>
    </location>
</feature>
<name>A0A926HVA9_9FIRM</name>
<dbReference type="GO" id="GO:0044341">
    <property type="term" value="P:sodium-dependent phosphate transport"/>
    <property type="evidence" value="ECO:0007669"/>
    <property type="project" value="InterPro"/>
</dbReference>